<feature type="binding site" evidence="6">
    <location>
        <begin position="96"/>
        <end position="98"/>
    </location>
    <ligand>
        <name>biotin</name>
        <dbReference type="ChEBI" id="CHEBI:57586"/>
    </ligand>
</feature>
<dbReference type="CDD" id="cd16442">
    <property type="entry name" value="BPL"/>
    <property type="match status" value="1"/>
</dbReference>
<evidence type="ECO:0000256" key="6">
    <source>
        <dbReference type="HAMAP-Rule" id="MF_00978"/>
    </source>
</evidence>
<feature type="domain" description="BPL/LPL catalytic" evidence="7">
    <location>
        <begin position="83"/>
        <end position="262"/>
    </location>
</feature>
<name>A0A5E4PIC6_9COXI</name>
<dbReference type="AlphaFoldDB" id="A0A5E4PIC6"/>
<keyword evidence="6" id="KW-0238">DNA-binding</keyword>
<comment type="caution">
    <text evidence="6">Lacks conserved residue(s) required for the propagation of feature annotation.</text>
</comment>
<dbReference type="SUPFAM" id="SSF55681">
    <property type="entry name" value="Class II aaRS and biotin synthetases"/>
    <property type="match status" value="1"/>
</dbReference>
<evidence type="ECO:0000256" key="2">
    <source>
        <dbReference type="ARBA" id="ARBA00022741"/>
    </source>
</evidence>
<dbReference type="SUPFAM" id="SSF46785">
    <property type="entry name" value="Winged helix' DNA-binding domain"/>
    <property type="match status" value="1"/>
</dbReference>
<feature type="binding site" evidence="6">
    <location>
        <position position="118"/>
    </location>
    <ligand>
        <name>biotin</name>
        <dbReference type="ChEBI" id="CHEBI:57586"/>
    </ligand>
</feature>
<keyword evidence="2 6" id="KW-0547">Nucleotide-binding</keyword>
<keyword evidence="9" id="KW-1185">Reference proteome</keyword>
<dbReference type="GO" id="GO:0003677">
    <property type="term" value="F:DNA binding"/>
    <property type="evidence" value="ECO:0007669"/>
    <property type="project" value="UniProtKB-UniRule"/>
</dbReference>
<reference evidence="8 9" key="1">
    <citation type="submission" date="2019-08" db="EMBL/GenBank/DDBJ databases">
        <authorList>
            <person name="Guy L."/>
        </authorList>
    </citation>
    <scope>NUCLEOTIDE SEQUENCE [LARGE SCALE GENOMIC DNA]</scope>
    <source>
        <strain evidence="8 9">SGT-108</strain>
    </source>
</reference>
<dbReference type="PANTHER" id="PTHR12835">
    <property type="entry name" value="BIOTIN PROTEIN LIGASE"/>
    <property type="match status" value="1"/>
</dbReference>
<dbReference type="Pfam" id="PF03099">
    <property type="entry name" value="BPL_LplA_LipB"/>
    <property type="match status" value="1"/>
</dbReference>
<dbReference type="HAMAP" id="MF_00978">
    <property type="entry name" value="Bifunct_BirA"/>
    <property type="match status" value="1"/>
</dbReference>
<dbReference type="InterPro" id="IPR045864">
    <property type="entry name" value="aa-tRNA-synth_II/BPL/LPL"/>
</dbReference>
<keyword evidence="6" id="KW-0678">Repressor</keyword>
<keyword evidence="1 6" id="KW-0436">Ligase</keyword>
<dbReference type="GO" id="GO:0005524">
    <property type="term" value="F:ATP binding"/>
    <property type="evidence" value="ECO:0007669"/>
    <property type="project" value="UniProtKB-UniRule"/>
</dbReference>
<accession>A0A5E4PIC6</accession>
<dbReference type="SUPFAM" id="SSF50037">
    <property type="entry name" value="C-terminal domain of transcriptional repressors"/>
    <property type="match status" value="1"/>
</dbReference>
<dbReference type="Gene3D" id="1.10.10.10">
    <property type="entry name" value="Winged helix-like DNA-binding domain superfamily/Winged helix DNA-binding domain"/>
    <property type="match status" value="1"/>
</dbReference>
<dbReference type="InterPro" id="IPR013196">
    <property type="entry name" value="HTH_11"/>
</dbReference>
<protein>
    <recommendedName>
        <fullName evidence="6">Bifunctional ligase/repressor BirA</fullName>
    </recommendedName>
    <alternativeName>
        <fullName evidence="6">Biotin operon repressor</fullName>
    </alternativeName>
    <alternativeName>
        <fullName evidence="6">Biotin--[acetyl-CoA-carboxylase] ligase</fullName>
        <ecNumber evidence="6">6.3.4.15</ecNumber>
    </alternativeName>
    <alternativeName>
        <fullName evidence="6">Biotin--protein ligase</fullName>
    </alternativeName>
    <alternativeName>
        <fullName evidence="6">Biotin-[acetyl-CoA carboxylase] synthetase</fullName>
    </alternativeName>
</protein>
<dbReference type="InterPro" id="IPR036388">
    <property type="entry name" value="WH-like_DNA-bd_sf"/>
</dbReference>
<dbReference type="Proteomes" id="UP000324194">
    <property type="component" value="Chromosome 1"/>
</dbReference>
<dbReference type="PANTHER" id="PTHR12835:SF5">
    <property type="entry name" value="BIOTIN--PROTEIN LIGASE"/>
    <property type="match status" value="1"/>
</dbReference>
<keyword evidence="6" id="KW-0805">Transcription regulation</keyword>
<sequence length="328" mass="37287">MNKKNNKLNANLVRLVHILSDGEYHDGTSMGEQLKMTRSAVWKAIKKLENFGVKIESAKGRGYALLEPLALLDINKIKKNISRAKIEFMLFESVDSTNEYLKTFKKSRSIKICLAERQVHGKGRMNREWFSPFGKNIYLSCLYPFQKDISELSGLSLVMSLAVIKTLKNLGIKDHLFVKWPNDIIYEHKKLSGSLIEIQAETHGACQAVIGIGINVNMQDDEDGRISQSWTSLRKIIGAYVDRNDLCAKLIDNLLDYLRRFGNEGLLPFLEEWRHADYLRDRMILVRNVNESIEGKVTGINEQGHLLLQMKNGVARAFSSGDTSVVKK</sequence>
<feature type="binding site" evidence="6">
    <location>
        <position position="190"/>
    </location>
    <ligand>
        <name>biotin</name>
        <dbReference type="ChEBI" id="CHEBI:57586"/>
    </ligand>
</feature>
<dbReference type="PROSITE" id="PS51733">
    <property type="entry name" value="BPL_LPL_CATALYTIC"/>
    <property type="match status" value="1"/>
</dbReference>
<comment type="function">
    <text evidence="6">Acts both as a biotin--[acetyl-CoA-carboxylase] ligase and a biotin-operon repressor. In the presence of ATP, BirA activates biotin to form the BirA-biotinyl-5'-adenylate (BirA-bio-5'-AMP or holoBirA) complex. HoloBirA can either transfer the biotinyl moiety to the biotin carboxyl carrier protein (BCCP) subunit of acetyl-CoA carboxylase, or bind to the biotin operator site and inhibit transcription of the operon.</text>
</comment>
<evidence type="ECO:0000259" key="7">
    <source>
        <dbReference type="PROSITE" id="PS51733"/>
    </source>
</evidence>
<comment type="similarity">
    <text evidence="6">Belongs to the biotin--protein ligase family.</text>
</comment>
<dbReference type="Gene3D" id="2.30.30.100">
    <property type="match status" value="1"/>
</dbReference>
<dbReference type="InterPro" id="IPR004143">
    <property type="entry name" value="BPL_LPL_catalytic"/>
</dbReference>
<proteinExistence type="inferred from homology"/>
<dbReference type="InterPro" id="IPR003142">
    <property type="entry name" value="BPL_C"/>
</dbReference>
<evidence type="ECO:0000313" key="8">
    <source>
        <dbReference type="EMBL" id="VVC76799.1"/>
    </source>
</evidence>
<evidence type="ECO:0000313" key="9">
    <source>
        <dbReference type="Proteomes" id="UP000324194"/>
    </source>
</evidence>
<dbReference type="EC" id="6.3.4.15" evidence="6"/>
<feature type="DNA-binding region" description="H-T-H motif" evidence="6">
    <location>
        <begin position="27"/>
        <end position="46"/>
    </location>
</feature>
<evidence type="ECO:0000256" key="5">
    <source>
        <dbReference type="ARBA" id="ARBA00047846"/>
    </source>
</evidence>
<dbReference type="GO" id="GO:0006355">
    <property type="term" value="P:regulation of DNA-templated transcription"/>
    <property type="evidence" value="ECO:0007669"/>
    <property type="project" value="UniProtKB-UniRule"/>
</dbReference>
<gene>
    <name evidence="6 8" type="primary">birA</name>
    <name evidence="8" type="ORF">AQUSIP_21260</name>
</gene>
<dbReference type="InterPro" id="IPR004408">
    <property type="entry name" value="Biotin_CoA_COase_ligase"/>
</dbReference>
<dbReference type="RefSeq" id="WP_172622833.1">
    <property type="nucleotide sequence ID" value="NZ_LR699119.1"/>
</dbReference>
<comment type="catalytic activity">
    <reaction evidence="5 6">
        <text>biotin + L-lysyl-[protein] + ATP = N(6)-biotinyl-L-lysyl-[protein] + AMP + diphosphate + H(+)</text>
        <dbReference type="Rhea" id="RHEA:11756"/>
        <dbReference type="Rhea" id="RHEA-COMP:9752"/>
        <dbReference type="Rhea" id="RHEA-COMP:10505"/>
        <dbReference type="ChEBI" id="CHEBI:15378"/>
        <dbReference type="ChEBI" id="CHEBI:29969"/>
        <dbReference type="ChEBI" id="CHEBI:30616"/>
        <dbReference type="ChEBI" id="CHEBI:33019"/>
        <dbReference type="ChEBI" id="CHEBI:57586"/>
        <dbReference type="ChEBI" id="CHEBI:83144"/>
        <dbReference type="ChEBI" id="CHEBI:456215"/>
        <dbReference type="EC" id="6.3.4.15"/>
    </reaction>
</comment>
<keyword evidence="3 6" id="KW-0067">ATP-binding</keyword>
<dbReference type="KEGG" id="asip:AQUSIP_21260"/>
<keyword evidence="6" id="KW-0804">Transcription</keyword>
<dbReference type="InterPro" id="IPR008988">
    <property type="entry name" value="Transcriptional_repressor_C"/>
</dbReference>
<dbReference type="Gene3D" id="3.30.930.10">
    <property type="entry name" value="Bira Bifunctional Protein, Domain 2"/>
    <property type="match status" value="1"/>
</dbReference>
<dbReference type="InterPro" id="IPR030855">
    <property type="entry name" value="Bifunct_BirA"/>
</dbReference>
<keyword evidence="4 6" id="KW-0092">Biotin</keyword>
<dbReference type="NCBIfam" id="TIGR00121">
    <property type="entry name" value="birA_ligase"/>
    <property type="match status" value="1"/>
</dbReference>
<dbReference type="GO" id="GO:0005737">
    <property type="term" value="C:cytoplasm"/>
    <property type="evidence" value="ECO:0007669"/>
    <property type="project" value="TreeGrafter"/>
</dbReference>
<evidence type="ECO:0000256" key="1">
    <source>
        <dbReference type="ARBA" id="ARBA00022598"/>
    </source>
</evidence>
<dbReference type="Pfam" id="PF02237">
    <property type="entry name" value="BPL_C"/>
    <property type="match status" value="1"/>
</dbReference>
<dbReference type="EMBL" id="LR699119">
    <property type="protein sequence ID" value="VVC76799.1"/>
    <property type="molecule type" value="Genomic_DNA"/>
</dbReference>
<evidence type="ECO:0000256" key="3">
    <source>
        <dbReference type="ARBA" id="ARBA00022840"/>
    </source>
</evidence>
<evidence type="ECO:0000256" key="4">
    <source>
        <dbReference type="ARBA" id="ARBA00023267"/>
    </source>
</evidence>
<dbReference type="GO" id="GO:0004077">
    <property type="term" value="F:biotin--[biotin carboxyl-carrier protein] ligase activity"/>
    <property type="evidence" value="ECO:0007669"/>
    <property type="project" value="UniProtKB-UniRule"/>
</dbReference>
<organism evidence="8 9">
    <name type="scientific">Aquicella siphonis</name>
    <dbReference type="NCBI Taxonomy" id="254247"/>
    <lineage>
        <taxon>Bacteria</taxon>
        <taxon>Pseudomonadati</taxon>
        <taxon>Pseudomonadota</taxon>
        <taxon>Gammaproteobacteria</taxon>
        <taxon>Legionellales</taxon>
        <taxon>Coxiellaceae</taxon>
        <taxon>Aquicella</taxon>
    </lineage>
</organism>
<dbReference type="InterPro" id="IPR036390">
    <property type="entry name" value="WH_DNA-bd_sf"/>
</dbReference>
<dbReference type="Pfam" id="PF08279">
    <property type="entry name" value="HTH_11"/>
    <property type="match status" value="1"/>
</dbReference>